<dbReference type="KEGG" id="red:roselon_00158"/>
<proteinExistence type="predicted"/>
<keyword evidence="2" id="KW-1185">Reference proteome</keyword>
<accession>W8SJD4</accession>
<dbReference type="RefSeq" id="WP_025310548.1">
    <property type="nucleotide sequence ID" value="NZ_CP004372.1"/>
</dbReference>
<organism evidence="1 2">
    <name type="scientific">Roseicyclus elongatus DSM 19469</name>
    <dbReference type="NCBI Taxonomy" id="1294273"/>
    <lineage>
        <taxon>Bacteria</taxon>
        <taxon>Pseudomonadati</taxon>
        <taxon>Pseudomonadota</taxon>
        <taxon>Alphaproteobacteria</taxon>
        <taxon>Rhodobacterales</taxon>
        <taxon>Roseobacteraceae</taxon>
        <taxon>Roseicyclus</taxon>
    </lineage>
</organism>
<reference evidence="1 2" key="1">
    <citation type="submission" date="2013-03" db="EMBL/GenBank/DDBJ databases">
        <authorList>
            <person name="Fiebig A."/>
            <person name="Goeker M."/>
            <person name="Klenk H.-P.P."/>
        </authorList>
    </citation>
    <scope>NUCLEOTIDE SEQUENCE [LARGE SCALE GENOMIC DNA]</scope>
    <source>
        <strain evidence="2">DSM 19469</strain>
    </source>
</reference>
<evidence type="ECO:0000313" key="2">
    <source>
        <dbReference type="Proteomes" id="UP000019593"/>
    </source>
</evidence>
<dbReference type="STRING" id="1294273.roselon_00158"/>
<name>W8SJD4_9RHOB</name>
<dbReference type="PATRIC" id="fig|1294273.3.peg.151"/>
<dbReference type="EMBL" id="CP004372">
    <property type="protein sequence ID" value="AHM02615.1"/>
    <property type="molecule type" value="Genomic_DNA"/>
</dbReference>
<evidence type="ECO:0000313" key="1">
    <source>
        <dbReference type="EMBL" id="AHM02615.1"/>
    </source>
</evidence>
<protein>
    <submittedName>
        <fullName evidence="1">Uncharacterized protein</fullName>
    </submittedName>
</protein>
<dbReference type="HOGENOM" id="CLU_1561715_0_0_5"/>
<sequence length="171" mass="18073">MLALVACQAPDLPPVSDDPRLGAAEARTESYDTLARSEIAPLTALCAGVAAGDALPTGAEVAALGFATDRPMLGNVFYSKRLDAQIDGRRLRTIRVAINPDTRRCNVTLMRLRGASLSIGRRVVETMQARGYTPSQTADATEVLFTRGAIRIVMTAGDGAEGTYFGFNPAG</sequence>
<dbReference type="AlphaFoldDB" id="W8SJD4"/>
<dbReference type="Proteomes" id="UP000019593">
    <property type="component" value="Chromosome"/>
</dbReference>
<gene>
    <name evidence="1" type="ORF">roselon_00158</name>
</gene>